<evidence type="ECO:0000256" key="3">
    <source>
        <dbReference type="ARBA" id="ARBA00022553"/>
    </source>
</evidence>
<dbReference type="OrthoDB" id="290376at2"/>
<keyword evidence="3" id="KW-0597">Phosphoprotein</keyword>
<dbReference type="PANTHER" id="PTHR24421:SF10">
    <property type="entry name" value="NITRATE_NITRITE SENSOR PROTEIN NARQ"/>
    <property type="match status" value="1"/>
</dbReference>
<evidence type="ECO:0000256" key="7">
    <source>
        <dbReference type="ARBA" id="ARBA00022840"/>
    </source>
</evidence>
<dbReference type="InterPro" id="IPR035965">
    <property type="entry name" value="PAS-like_dom_sf"/>
</dbReference>
<evidence type="ECO:0000313" key="12">
    <source>
        <dbReference type="Proteomes" id="UP000324233"/>
    </source>
</evidence>
<dbReference type="Gene3D" id="1.20.5.1930">
    <property type="match status" value="1"/>
</dbReference>
<dbReference type="PROSITE" id="PS50109">
    <property type="entry name" value="HIS_KIN"/>
    <property type="match status" value="1"/>
</dbReference>
<dbReference type="EC" id="2.7.13.3" evidence="2"/>
<dbReference type="RefSeq" id="WP_148594685.1">
    <property type="nucleotide sequence ID" value="NZ_CP042997.1"/>
</dbReference>
<dbReference type="Pfam" id="PF07730">
    <property type="entry name" value="HisKA_3"/>
    <property type="match status" value="1"/>
</dbReference>
<evidence type="ECO:0000313" key="11">
    <source>
        <dbReference type="EMBL" id="QEH34815.1"/>
    </source>
</evidence>
<evidence type="ECO:0000256" key="2">
    <source>
        <dbReference type="ARBA" id="ARBA00012438"/>
    </source>
</evidence>
<dbReference type="Gene3D" id="3.30.450.20">
    <property type="entry name" value="PAS domain"/>
    <property type="match status" value="1"/>
</dbReference>
<dbReference type="SMART" id="SM00387">
    <property type="entry name" value="HATPase_c"/>
    <property type="match status" value="1"/>
</dbReference>
<dbReference type="CDD" id="cd00130">
    <property type="entry name" value="PAS"/>
    <property type="match status" value="1"/>
</dbReference>
<gene>
    <name evidence="11" type="primary">nreB_2</name>
    <name evidence="11" type="ORF">OJF2_33590</name>
</gene>
<accession>A0A5B9W3Z7</accession>
<evidence type="ECO:0000256" key="9">
    <source>
        <dbReference type="SAM" id="MobiDB-lite"/>
    </source>
</evidence>
<evidence type="ECO:0000256" key="4">
    <source>
        <dbReference type="ARBA" id="ARBA00022679"/>
    </source>
</evidence>
<dbReference type="PANTHER" id="PTHR24421">
    <property type="entry name" value="NITRATE/NITRITE SENSOR PROTEIN NARX-RELATED"/>
    <property type="match status" value="1"/>
</dbReference>
<reference evidence="11 12" key="1">
    <citation type="submission" date="2019-08" db="EMBL/GenBank/DDBJ databases">
        <title>Deep-cultivation of Planctomycetes and their phenomic and genomic characterization uncovers novel biology.</title>
        <authorList>
            <person name="Wiegand S."/>
            <person name="Jogler M."/>
            <person name="Boedeker C."/>
            <person name="Pinto D."/>
            <person name="Vollmers J."/>
            <person name="Rivas-Marin E."/>
            <person name="Kohn T."/>
            <person name="Peeters S.H."/>
            <person name="Heuer A."/>
            <person name="Rast P."/>
            <person name="Oberbeckmann S."/>
            <person name="Bunk B."/>
            <person name="Jeske O."/>
            <person name="Meyerdierks A."/>
            <person name="Storesund J.E."/>
            <person name="Kallscheuer N."/>
            <person name="Luecker S."/>
            <person name="Lage O.M."/>
            <person name="Pohl T."/>
            <person name="Merkel B.J."/>
            <person name="Hornburger P."/>
            <person name="Mueller R.-W."/>
            <person name="Bruemmer F."/>
            <person name="Labrenz M."/>
            <person name="Spormann A.M."/>
            <person name="Op den Camp H."/>
            <person name="Overmann J."/>
            <person name="Amann R."/>
            <person name="Jetten M.S.M."/>
            <person name="Mascher T."/>
            <person name="Medema M.H."/>
            <person name="Devos D.P."/>
            <person name="Kaster A.-K."/>
            <person name="Ovreas L."/>
            <person name="Rohde M."/>
            <person name="Galperin M.Y."/>
            <person name="Jogler C."/>
        </authorList>
    </citation>
    <scope>NUCLEOTIDE SEQUENCE [LARGE SCALE GENOMIC DNA]</scope>
    <source>
        <strain evidence="11 12">OJF2</strain>
    </source>
</reference>
<dbReference type="InterPro" id="IPR000014">
    <property type="entry name" value="PAS"/>
</dbReference>
<dbReference type="AlphaFoldDB" id="A0A5B9W3Z7"/>
<proteinExistence type="predicted"/>
<dbReference type="EMBL" id="CP042997">
    <property type="protein sequence ID" value="QEH34815.1"/>
    <property type="molecule type" value="Genomic_DNA"/>
</dbReference>
<dbReference type="InterPro" id="IPR050482">
    <property type="entry name" value="Sensor_HK_TwoCompSys"/>
</dbReference>
<dbReference type="GO" id="GO:0016020">
    <property type="term" value="C:membrane"/>
    <property type="evidence" value="ECO:0007669"/>
    <property type="project" value="InterPro"/>
</dbReference>
<dbReference type="InterPro" id="IPR036890">
    <property type="entry name" value="HATPase_C_sf"/>
</dbReference>
<keyword evidence="5" id="KW-0547">Nucleotide-binding</keyword>
<protein>
    <recommendedName>
        <fullName evidence="2">histidine kinase</fullName>
        <ecNumber evidence="2">2.7.13.3</ecNumber>
    </recommendedName>
</protein>
<dbReference type="GO" id="GO:0000155">
    <property type="term" value="F:phosphorelay sensor kinase activity"/>
    <property type="evidence" value="ECO:0007669"/>
    <property type="project" value="InterPro"/>
</dbReference>
<dbReference type="GO" id="GO:0046983">
    <property type="term" value="F:protein dimerization activity"/>
    <property type="evidence" value="ECO:0007669"/>
    <property type="project" value="InterPro"/>
</dbReference>
<keyword evidence="6 11" id="KW-0418">Kinase</keyword>
<dbReference type="CDD" id="cd16917">
    <property type="entry name" value="HATPase_UhpB-NarQ-NarX-like"/>
    <property type="match status" value="1"/>
</dbReference>
<keyword evidence="8" id="KW-0902">Two-component regulatory system</keyword>
<dbReference type="SUPFAM" id="SSF55785">
    <property type="entry name" value="PYP-like sensor domain (PAS domain)"/>
    <property type="match status" value="1"/>
</dbReference>
<evidence type="ECO:0000256" key="1">
    <source>
        <dbReference type="ARBA" id="ARBA00000085"/>
    </source>
</evidence>
<dbReference type="SMART" id="SM00091">
    <property type="entry name" value="PAS"/>
    <property type="match status" value="1"/>
</dbReference>
<evidence type="ECO:0000256" key="6">
    <source>
        <dbReference type="ARBA" id="ARBA00022777"/>
    </source>
</evidence>
<dbReference type="InterPro" id="IPR011712">
    <property type="entry name" value="Sig_transdc_His_kin_sub3_dim/P"/>
</dbReference>
<name>A0A5B9W3Z7_9BACT</name>
<evidence type="ECO:0000256" key="8">
    <source>
        <dbReference type="ARBA" id="ARBA00023012"/>
    </source>
</evidence>
<dbReference type="SUPFAM" id="SSF55874">
    <property type="entry name" value="ATPase domain of HSP90 chaperone/DNA topoisomerase II/histidine kinase"/>
    <property type="match status" value="1"/>
</dbReference>
<dbReference type="Pfam" id="PF02518">
    <property type="entry name" value="HATPase_c"/>
    <property type="match status" value="1"/>
</dbReference>
<keyword evidence="7" id="KW-0067">ATP-binding</keyword>
<feature type="region of interest" description="Disordered" evidence="9">
    <location>
        <begin position="1"/>
        <end position="23"/>
    </location>
</feature>
<dbReference type="InterPro" id="IPR005467">
    <property type="entry name" value="His_kinase_dom"/>
</dbReference>
<dbReference type="Proteomes" id="UP000324233">
    <property type="component" value="Chromosome"/>
</dbReference>
<dbReference type="Gene3D" id="3.30.565.10">
    <property type="entry name" value="Histidine kinase-like ATPase, C-terminal domain"/>
    <property type="match status" value="1"/>
</dbReference>
<evidence type="ECO:0000259" key="10">
    <source>
        <dbReference type="PROSITE" id="PS50109"/>
    </source>
</evidence>
<dbReference type="InterPro" id="IPR003594">
    <property type="entry name" value="HATPase_dom"/>
</dbReference>
<keyword evidence="12" id="KW-1185">Reference proteome</keyword>
<dbReference type="KEGG" id="agv:OJF2_33590"/>
<organism evidence="11 12">
    <name type="scientific">Aquisphaera giovannonii</name>
    <dbReference type="NCBI Taxonomy" id="406548"/>
    <lineage>
        <taxon>Bacteria</taxon>
        <taxon>Pseudomonadati</taxon>
        <taxon>Planctomycetota</taxon>
        <taxon>Planctomycetia</taxon>
        <taxon>Isosphaerales</taxon>
        <taxon>Isosphaeraceae</taxon>
        <taxon>Aquisphaera</taxon>
    </lineage>
</organism>
<feature type="compositionally biased region" description="Basic and acidic residues" evidence="9">
    <location>
        <begin position="1"/>
        <end position="11"/>
    </location>
</feature>
<comment type="catalytic activity">
    <reaction evidence="1">
        <text>ATP + protein L-histidine = ADP + protein N-phospho-L-histidine.</text>
        <dbReference type="EC" id="2.7.13.3"/>
    </reaction>
</comment>
<sequence length="361" mass="39473">MDAEPGDRLDESPGDAGEGPHGVRRRRLVEFASEGHLRTDGQGIVLEANQVACMILDCPKEFLLGKPLGLFVAQSHRSRFYQGLAGLHRNADWDEFEVLLGKGPRLAIVRAMSLPPEEGEPGDFQWVLKDVTERRQAEAIRGDLMRRLVRAQEDERRRIARELHDSLGQLLTALLLEVRAVRDAGPLTDGAAERLDRVRGLAEEINRAAHELAVRLRPTALDDLGLQAASRAHLEEWSARTGVPAQFQAFGMEGCRFPPDVETALYRVLQEALTNVAKYAEARRVAVVIEHQGGRVILAVEDDGAGFDTDEASARGRLGLLGMRERMALLGGTLELESRPGAGTTVIARVSTNPVVAAAQA</sequence>
<evidence type="ECO:0000256" key="5">
    <source>
        <dbReference type="ARBA" id="ARBA00022741"/>
    </source>
</evidence>
<keyword evidence="4 11" id="KW-0808">Transferase</keyword>
<feature type="domain" description="Histidine kinase" evidence="10">
    <location>
        <begin position="265"/>
        <end position="354"/>
    </location>
</feature>
<dbReference type="GO" id="GO:0005524">
    <property type="term" value="F:ATP binding"/>
    <property type="evidence" value="ECO:0007669"/>
    <property type="project" value="UniProtKB-KW"/>
</dbReference>